<name>A0A433VQM0_9CYAN</name>
<keyword evidence="1" id="KW-1133">Transmembrane helix</keyword>
<accession>A0A433VQM0</accession>
<reference evidence="2" key="2">
    <citation type="journal article" date="2019" name="Genome Biol. Evol.">
        <title>Day and night: Metabolic profiles and evolutionary relationships of six axenic non-marine cyanobacteria.</title>
        <authorList>
            <person name="Will S.E."/>
            <person name="Henke P."/>
            <person name="Boedeker C."/>
            <person name="Huang S."/>
            <person name="Brinkmann H."/>
            <person name="Rohde M."/>
            <person name="Jarek M."/>
            <person name="Friedl T."/>
            <person name="Seufert S."/>
            <person name="Schumacher M."/>
            <person name="Overmann J."/>
            <person name="Neumann-Schaal M."/>
            <person name="Petersen J."/>
        </authorList>
    </citation>
    <scope>NUCLEOTIDE SEQUENCE [LARGE SCALE GENOMIC DNA]</scope>
    <source>
        <strain evidence="2">PCC 7102</strain>
    </source>
</reference>
<dbReference type="EMBL" id="RSCL01000003">
    <property type="protein sequence ID" value="RUT08408.1"/>
    <property type="molecule type" value="Genomic_DNA"/>
</dbReference>
<evidence type="ECO:0000256" key="1">
    <source>
        <dbReference type="SAM" id="Phobius"/>
    </source>
</evidence>
<evidence type="ECO:0000313" key="2">
    <source>
        <dbReference type="EMBL" id="RUT08408.1"/>
    </source>
</evidence>
<dbReference type="AlphaFoldDB" id="A0A433VQM0"/>
<dbReference type="Proteomes" id="UP000271624">
    <property type="component" value="Unassembled WGS sequence"/>
</dbReference>
<keyword evidence="1" id="KW-0812">Transmembrane</keyword>
<sequence>MYKQQLSIAIASAAFIAVGDVAVNPVQAALIDFNFTTQRGATGTFTLNTNTPPSPEPAIFRFGIRGISYSNAVSNFSISAPYLNLSSVTADYNVAPSITSNVLGFPANLGVISGVSYPSGCITAPGFTCLFNVSQLYSGNLSELPVLSDNPLFYLQGAGIDFIDPITRESLRDDITNLQAIRRQAVREPNTYLGTLAFGIGGIALLMKRKIKTKRYQDKLSKASI</sequence>
<evidence type="ECO:0000313" key="3">
    <source>
        <dbReference type="Proteomes" id="UP000271624"/>
    </source>
</evidence>
<protein>
    <submittedName>
        <fullName evidence="2">Uncharacterized protein</fullName>
    </submittedName>
</protein>
<proteinExistence type="predicted"/>
<feature type="transmembrane region" description="Helical" evidence="1">
    <location>
        <begin position="191"/>
        <end position="207"/>
    </location>
</feature>
<comment type="caution">
    <text evidence="2">The sequence shown here is derived from an EMBL/GenBank/DDBJ whole genome shotgun (WGS) entry which is preliminary data.</text>
</comment>
<gene>
    <name evidence="2" type="ORF">DSM106972_015760</name>
</gene>
<dbReference type="OrthoDB" id="517290at2"/>
<dbReference type="RefSeq" id="WP_127080213.1">
    <property type="nucleotide sequence ID" value="NZ_RSCL01000003.1"/>
</dbReference>
<organism evidence="2 3">
    <name type="scientific">Dulcicalothrix desertica PCC 7102</name>
    <dbReference type="NCBI Taxonomy" id="232991"/>
    <lineage>
        <taxon>Bacteria</taxon>
        <taxon>Bacillati</taxon>
        <taxon>Cyanobacteriota</taxon>
        <taxon>Cyanophyceae</taxon>
        <taxon>Nostocales</taxon>
        <taxon>Calotrichaceae</taxon>
        <taxon>Dulcicalothrix</taxon>
    </lineage>
</organism>
<keyword evidence="1" id="KW-0472">Membrane</keyword>
<reference evidence="2" key="1">
    <citation type="submission" date="2018-12" db="EMBL/GenBank/DDBJ databases">
        <authorList>
            <person name="Will S."/>
            <person name="Neumann-Schaal M."/>
            <person name="Henke P."/>
        </authorList>
    </citation>
    <scope>NUCLEOTIDE SEQUENCE</scope>
    <source>
        <strain evidence="2">PCC 7102</strain>
    </source>
</reference>
<keyword evidence="3" id="KW-1185">Reference proteome</keyword>